<keyword evidence="2" id="KW-1185">Reference proteome</keyword>
<dbReference type="SUPFAM" id="SSF53927">
    <property type="entry name" value="Cytidine deaminase-like"/>
    <property type="match status" value="1"/>
</dbReference>
<dbReference type="AlphaFoldDB" id="A0A9P7GJR5"/>
<sequence length="111" mass="12370">MVFTLGSIIVKGGKVVSSGFNHQRPHYDESFSRSAADRPVSMHAEMHAIFSVSGGQVPPSKQYLQASFLQWIKQPPEELGPELPFLITDHFKWSTKIPSNEDLPAQYASNL</sequence>
<dbReference type="InterPro" id="IPR016193">
    <property type="entry name" value="Cytidine_deaminase-like"/>
</dbReference>
<evidence type="ECO:0000313" key="2">
    <source>
        <dbReference type="Proteomes" id="UP000717328"/>
    </source>
</evidence>
<dbReference type="Proteomes" id="UP000717328">
    <property type="component" value="Unassembled WGS sequence"/>
</dbReference>
<reference evidence="1" key="2">
    <citation type="submission" date="2021-10" db="EMBL/GenBank/DDBJ databases">
        <title>Phylogenomics reveals ancestral predisposition of the termite-cultivated fungus Termitomyces towards a domesticated lifestyle.</title>
        <authorList>
            <person name="Auxier B."/>
            <person name="Grum-Grzhimaylo A."/>
            <person name="Cardenas M.E."/>
            <person name="Lodge J.D."/>
            <person name="Laessoe T."/>
            <person name="Pedersen O."/>
            <person name="Smith M.E."/>
            <person name="Kuyper T.W."/>
            <person name="Franco-Molano E.A."/>
            <person name="Baroni T.J."/>
            <person name="Aanen D.K."/>
        </authorList>
    </citation>
    <scope>NUCLEOTIDE SEQUENCE</scope>
    <source>
        <strain evidence="1">D49</strain>
    </source>
</reference>
<dbReference type="EMBL" id="JABCKI010000183">
    <property type="protein sequence ID" value="KAG5651909.1"/>
    <property type="molecule type" value="Genomic_DNA"/>
</dbReference>
<name>A0A9P7GJR5_9AGAR</name>
<dbReference type="OrthoDB" id="9972196at2759"/>
<dbReference type="GO" id="GO:0006139">
    <property type="term" value="P:nucleobase-containing compound metabolic process"/>
    <property type="evidence" value="ECO:0007669"/>
    <property type="project" value="UniProtKB-ARBA"/>
</dbReference>
<dbReference type="GO" id="GO:0003824">
    <property type="term" value="F:catalytic activity"/>
    <property type="evidence" value="ECO:0007669"/>
    <property type="project" value="InterPro"/>
</dbReference>
<accession>A0A9P7GJR5</accession>
<comment type="caution">
    <text evidence="1">The sequence shown here is derived from an EMBL/GenBank/DDBJ whole genome shotgun (WGS) entry which is preliminary data.</text>
</comment>
<organism evidence="1 2">
    <name type="scientific">Sphagnurus paluster</name>
    <dbReference type="NCBI Taxonomy" id="117069"/>
    <lineage>
        <taxon>Eukaryota</taxon>
        <taxon>Fungi</taxon>
        <taxon>Dikarya</taxon>
        <taxon>Basidiomycota</taxon>
        <taxon>Agaricomycotina</taxon>
        <taxon>Agaricomycetes</taxon>
        <taxon>Agaricomycetidae</taxon>
        <taxon>Agaricales</taxon>
        <taxon>Tricholomatineae</taxon>
        <taxon>Lyophyllaceae</taxon>
        <taxon>Sphagnurus</taxon>
    </lineage>
</organism>
<dbReference type="Gene3D" id="3.40.140.10">
    <property type="entry name" value="Cytidine Deaminase, domain 2"/>
    <property type="match status" value="1"/>
</dbReference>
<protein>
    <submittedName>
        <fullName evidence="1">Uncharacterized protein</fullName>
    </submittedName>
</protein>
<proteinExistence type="predicted"/>
<gene>
    <name evidence="1" type="ORF">H0H81_006960</name>
</gene>
<evidence type="ECO:0000313" key="1">
    <source>
        <dbReference type="EMBL" id="KAG5651909.1"/>
    </source>
</evidence>
<reference evidence="1" key="1">
    <citation type="submission" date="2021-02" db="EMBL/GenBank/DDBJ databases">
        <authorList>
            <person name="Nieuwenhuis M."/>
            <person name="Van De Peppel L.J.J."/>
        </authorList>
    </citation>
    <scope>NUCLEOTIDE SEQUENCE</scope>
    <source>
        <strain evidence="1">D49</strain>
    </source>
</reference>